<keyword evidence="2" id="KW-1185">Reference proteome</keyword>
<dbReference type="SUPFAM" id="SSF53649">
    <property type="entry name" value="Alkaline phosphatase-like"/>
    <property type="match status" value="1"/>
</dbReference>
<dbReference type="PANTHER" id="PTHR43737">
    <property type="entry name" value="BLL7424 PROTEIN"/>
    <property type="match status" value="1"/>
</dbReference>
<dbReference type="EMBL" id="LT899436">
    <property type="protein sequence ID" value="SNR14048.1"/>
    <property type="molecule type" value="Genomic_DNA"/>
</dbReference>
<dbReference type="RefSeq" id="WP_095068915.1">
    <property type="nucleotide sequence ID" value="NZ_LT899436.1"/>
</dbReference>
<gene>
    <name evidence="1" type="ORF">TJEJU_0245</name>
</gene>
<evidence type="ECO:0000313" key="1">
    <source>
        <dbReference type="EMBL" id="SNR14048.1"/>
    </source>
</evidence>
<evidence type="ECO:0008006" key="3">
    <source>
        <dbReference type="Google" id="ProtNLM"/>
    </source>
</evidence>
<dbReference type="KEGG" id="tje:TJEJU_0245"/>
<dbReference type="Pfam" id="PF07394">
    <property type="entry name" value="DUF1501"/>
    <property type="match status" value="1"/>
</dbReference>
<proteinExistence type="predicted"/>
<dbReference type="InterPro" id="IPR017850">
    <property type="entry name" value="Alkaline_phosphatase_core_sf"/>
</dbReference>
<protein>
    <recommendedName>
        <fullName evidence="3">Twin-arginine translocation pathway signal</fullName>
    </recommendedName>
</protein>
<dbReference type="AlphaFoldDB" id="A0A238U619"/>
<sequence length="398" mass="45149">MKRRNFIKRTSLATGGAFLVPQFLKAFETTLSQVNSYKKVVIIQLKGGNDGLNTVVPFRNDLYYQNRGNIALQKNQLLQLNGEIGFHPSLAPLQSLFDDGHISIINNVGYPNPNRSHFRSTDIWQTASDSNEYLQSGWVGRFLDVTNSKPYRAIEVDESLSLLLKGNHQNGLAITNPKLFHRLLNQPFFDNVFNNYTNDKHLSEHNLGYLYNTMIDAKSSASYIYEKTKTQSSSVDYPKNAFGKQLKTIAEFISSGIDTQIYYAGLTGFDTHANQKNRQARLLKVYAESIDAFVKDLKRNNTFDDTLILTFSEFGRRVKQNGSNGTDHGTANNVFVIGKNLKKNGMYNNLPNLDDLDDNGDLKYTVDFREVYATILDKWLSIDNAKVLNKNFSNLDFI</sequence>
<dbReference type="InterPro" id="IPR010869">
    <property type="entry name" value="DUF1501"/>
</dbReference>
<accession>A0A238U619</accession>
<dbReference type="OrthoDB" id="9779968at2"/>
<name>A0A238U619_9FLAO</name>
<dbReference type="Proteomes" id="UP000215214">
    <property type="component" value="Chromosome TJEJU"/>
</dbReference>
<reference evidence="1 2" key="1">
    <citation type="submission" date="2017-07" db="EMBL/GenBank/DDBJ databases">
        <authorList>
            <person name="Sun Z.S."/>
            <person name="Albrecht U."/>
            <person name="Echele G."/>
            <person name="Lee C.C."/>
        </authorList>
    </citation>
    <scope>NUCLEOTIDE SEQUENCE [LARGE SCALE GENOMIC DNA]</scope>
    <source>
        <strain evidence="2">type strain: KCTC 22618</strain>
    </source>
</reference>
<organism evidence="1 2">
    <name type="scientific">Tenacibaculum jejuense</name>
    <dbReference type="NCBI Taxonomy" id="584609"/>
    <lineage>
        <taxon>Bacteria</taxon>
        <taxon>Pseudomonadati</taxon>
        <taxon>Bacteroidota</taxon>
        <taxon>Flavobacteriia</taxon>
        <taxon>Flavobacteriales</taxon>
        <taxon>Flavobacteriaceae</taxon>
        <taxon>Tenacibaculum</taxon>
    </lineage>
</organism>
<dbReference type="PANTHER" id="PTHR43737:SF1">
    <property type="entry name" value="DUF1501 DOMAIN-CONTAINING PROTEIN"/>
    <property type="match status" value="1"/>
</dbReference>
<evidence type="ECO:0000313" key="2">
    <source>
        <dbReference type="Proteomes" id="UP000215214"/>
    </source>
</evidence>